<comment type="caution">
    <text evidence="1">The sequence shown here is derived from an EMBL/GenBank/DDBJ whole genome shotgun (WGS) entry which is preliminary data.</text>
</comment>
<evidence type="ECO:0000313" key="1">
    <source>
        <dbReference type="EMBL" id="MBC2959338.1"/>
    </source>
</evidence>
<evidence type="ECO:0000313" key="2">
    <source>
        <dbReference type="Proteomes" id="UP000604001"/>
    </source>
</evidence>
<dbReference type="Proteomes" id="UP000604001">
    <property type="component" value="Unassembled WGS sequence"/>
</dbReference>
<keyword evidence="2" id="KW-1185">Reference proteome</keyword>
<proteinExistence type="predicted"/>
<name>A0ABR6U4M0_9ACTN</name>
<gene>
    <name evidence="1" type="ORF">H7344_03385</name>
</gene>
<reference evidence="1 2" key="1">
    <citation type="submission" date="2020-08" db="EMBL/GenBank/DDBJ databases">
        <title>novel species in genus Nocardioides.</title>
        <authorList>
            <person name="Zhang G."/>
        </authorList>
    </citation>
    <scope>NUCLEOTIDE SEQUENCE [LARGE SCALE GENOMIC DNA]</scope>
    <source>
        <strain evidence="1 2">SC8A-24</strain>
    </source>
</reference>
<evidence type="ECO:0008006" key="3">
    <source>
        <dbReference type="Google" id="ProtNLM"/>
    </source>
</evidence>
<organism evidence="1 2">
    <name type="scientific">Nocardioides deserti</name>
    <dbReference type="NCBI Taxonomy" id="1588644"/>
    <lineage>
        <taxon>Bacteria</taxon>
        <taxon>Bacillati</taxon>
        <taxon>Actinomycetota</taxon>
        <taxon>Actinomycetes</taxon>
        <taxon>Propionibacteriales</taxon>
        <taxon>Nocardioidaceae</taxon>
        <taxon>Nocardioides</taxon>
    </lineage>
</organism>
<protein>
    <recommendedName>
        <fullName evidence="3">DUF3237 domain-containing protein</fullName>
    </recommendedName>
</protein>
<dbReference type="EMBL" id="JACMYC010000001">
    <property type="protein sequence ID" value="MBC2959338.1"/>
    <property type="molecule type" value="Genomic_DNA"/>
</dbReference>
<sequence>MLTPGGQFRVEMPSGRIVERLPVGHANGHWHLTFVTSGQNPVLGDRARGVTMRDEFQELIDVAGVDGELEVRGRGCGSDADEQTYTLRLFGSDVTEGRIEYRDEGAVVAREVIYLTAPEMT</sequence>
<accession>A0ABR6U4M0</accession>
<dbReference type="RefSeq" id="WP_186344565.1">
    <property type="nucleotide sequence ID" value="NZ_BMMR01000001.1"/>
</dbReference>